<evidence type="ECO:0000313" key="8">
    <source>
        <dbReference type="Proteomes" id="UP000219621"/>
    </source>
</evidence>
<name>A0A286GNR6_9PROT</name>
<dbReference type="PANTHER" id="PTHR32322">
    <property type="entry name" value="INNER MEMBRANE TRANSPORTER"/>
    <property type="match status" value="1"/>
</dbReference>
<feature type="transmembrane region" description="Helical" evidence="5">
    <location>
        <begin position="151"/>
        <end position="171"/>
    </location>
</feature>
<evidence type="ECO:0000256" key="5">
    <source>
        <dbReference type="SAM" id="Phobius"/>
    </source>
</evidence>
<keyword evidence="3 5" id="KW-1133">Transmembrane helix</keyword>
<gene>
    <name evidence="7" type="ORF">SAMN05421508_106107</name>
</gene>
<evidence type="ECO:0000259" key="6">
    <source>
        <dbReference type="Pfam" id="PF00892"/>
    </source>
</evidence>
<feature type="domain" description="EamA" evidence="6">
    <location>
        <begin position="10"/>
        <end position="140"/>
    </location>
</feature>
<feature type="transmembrane region" description="Helical" evidence="5">
    <location>
        <begin position="212"/>
        <end position="233"/>
    </location>
</feature>
<feature type="transmembrane region" description="Helical" evidence="5">
    <location>
        <begin position="270"/>
        <end position="290"/>
    </location>
</feature>
<proteinExistence type="predicted"/>
<accession>A0A286GNR6</accession>
<dbReference type="InterPro" id="IPR050638">
    <property type="entry name" value="AA-Vitamin_Transporters"/>
</dbReference>
<feature type="transmembrane region" description="Helical" evidence="5">
    <location>
        <begin position="127"/>
        <end position="145"/>
    </location>
</feature>
<evidence type="ECO:0000313" key="7">
    <source>
        <dbReference type="EMBL" id="SOD96816.1"/>
    </source>
</evidence>
<feature type="transmembrane region" description="Helical" evidence="5">
    <location>
        <begin position="178"/>
        <end position="200"/>
    </location>
</feature>
<evidence type="ECO:0000256" key="1">
    <source>
        <dbReference type="ARBA" id="ARBA00004141"/>
    </source>
</evidence>
<dbReference type="Proteomes" id="UP000219621">
    <property type="component" value="Unassembled WGS sequence"/>
</dbReference>
<feature type="transmembrane region" description="Helical" evidence="5">
    <location>
        <begin position="94"/>
        <end position="115"/>
    </location>
</feature>
<dbReference type="PANTHER" id="PTHR32322:SF9">
    <property type="entry name" value="AMINO-ACID METABOLITE EFFLUX PUMP-RELATED"/>
    <property type="match status" value="1"/>
</dbReference>
<protein>
    <submittedName>
        <fullName evidence="7">Threonine/homoserine efflux transporter RhtA</fullName>
    </submittedName>
</protein>
<dbReference type="AlphaFoldDB" id="A0A286GNR6"/>
<dbReference type="GO" id="GO:0016020">
    <property type="term" value="C:membrane"/>
    <property type="evidence" value="ECO:0007669"/>
    <property type="project" value="UniProtKB-SubCell"/>
</dbReference>
<keyword evidence="4 5" id="KW-0472">Membrane</keyword>
<feature type="transmembrane region" description="Helical" evidence="5">
    <location>
        <begin position="65"/>
        <end position="88"/>
    </location>
</feature>
<reference evidence="7 8" key="1">
    <citation type="submission" date="2017-09" db="EMBL/GenBank/DDBJ databases">
        <authorList>
            <person name="Ehlers B."/>
            <person name="Leendertz F.H."/>
        </authorList>
    </citation>
    <scope>NUCLEOTIDE SEQUENCE [LARGE SCALE GENOMIC DNA]</scope>
    <source>
        <strain evidence="7 8">USBA 140</strain>
    </source>
</reference>
<keyword evidence="2 5" id="KW-0812">Transmembrane</keyword>
<dbReference type="InterPro" id="IPR000620">
    <property type="entry name" value="EamA_dom"/>
</dbReference>
<dbReference type="EMBL" id="OCNJ01000006">
    <property type="protein sequence ID" value="SOD96816.1"/>
    <property type="molecule type" value="Genomic_DNA"/>
</dbReference>
<dbReference type="InterPro" id="IPR037185">
    <property type="entry name" value="EmrE-like"/>
</dbReference>
<feature type="domain" description="EamA" evidence="6">
    <location>
        <begin position="153"/>
        <end position="286"/>
    </location>
</feature>
<organism evidence="7 8">
    <name type="scientific">Caenispirillum bisanense</name>
    <dbReference type="NCBI Taxonomy" id="414052"/>
    <lineage>
        <taxon>Bacteria</taxon>
        <taxon>Pseudomonadati</taxon>
        <taxon>Pseudomonadota</taxon>
        <taxon>Alphaproteobacteria</taxon>
        <taxon>Rhodospirillales</taxon>
        <taxon>Novispirillaceae</taxon>
        <taxon>Caenispirillum</taxon>
    </lineage>
</organism>
<dbReference type="Pfam" id="PF00892">
    <property type="entry name" value="EamA"/>
    <property type="match status" value="2"/>
</dbReference>
<feature type="transmembrane region" description="Helical" evidence="5">
    <location>
        <begin position="33"/>
        <end position="53"/>
    </location>
</feature>
<dbReference type="OrthoDB" id="9810556at2"/>
<evidence type="ECO:0000256" key="3">
    <source>
        <dbReference type="ARBA" id="ARBA00022989"/>
    </source>
</evidence>
<comment type="subcellular location">
    <subcellularLocation>
        <location evidence="1">Membrane</location>
        <topology evidence="1">Multi-pass membrane protein</topology>
    </subcellularLocation>
</comment>
<dbReference type="SUPFAM" id="SSF103481">
    <property type="entry name" value="Multidrug resistance efflux transporter EmrE"/>
    <property type="match status" value="2"/>
</dbReference>
<feature type="transmembrane region" description="Helical" evidence="5">
    <location>
        <begin position="245"/>
        <end position="264"/>
    </location>
</feature>
<evidence type="ECO:0000256" key="2">
    <source>
        <dbReference type="ARBA" id="ARBA00022692"/>
    </source>
</evidence>
<keyword evidence="8" id="KW-1185">Reference proteome</keyword>
<evidence type="ECO:0000256" key="4">
    <source>
        <dbReference type="ARBA" id="ARBA00023136"/>
    </source>
</evidence>
<dbReference type="RefSeq" id="WP_097279882.1">
    <property type="nucleotide sequence ID" value="NZ_OCNJ01000006.1"/>
</dbReference>
<sequence>MRMSGRDWGLLILLSLLWGGAFFFSKIAVGAIGPMTTAACRVSLAAGVLLVVVRLGGHRMPTEAAALGAFLVMGLLNNAIPFTLIFWGQTHIDSSLAAILNAMTPVFAVLIAHGVTRDEKLTPAKALGVVVALGGVVLLIGPAALGGLTAAGWGMLAVLAAGVSYACAGIWGRRFKGLPVQVAAAGMLCGSSVLLIPTALVVERPWVFDPAAVHVAAVIGLALLSTALAYLLYFRILQSAGATNVALVTFLIPVSALALGVLILGERLEAGAIGGMALIFVGLGIIDGRLQGVMVRRLRAQR</sequence>